<feature type="region of interest" description="Disordered" evidence="1">
    <location>
        <begin position="32"/>
        <end position="63"/>
    </location>
</feature>
<keyword evidence="3" id="KW-1185">Reference proteome</keyword>
<dbReference type="Proteomes" id="UP001431221">
    <property type="component" value="Unassembled WGS sequence"/>
</dbReference>
<protein>
    <submittedName>
        <fullName evidence="2">Uncharacterized protein</fullName>
    </submittedName>
</protein>
<dbReference type="RefSeq" id="WP_248156715.1">
    <property type="nucleotide sequence ID" value="NZ_JALNMJ010000014.1"/>
</dbReference>
<proteinExistence type="predicted"/>
<gene>
    <name evidence="2" type="ORF">M0H32_18900</name>
</gene>
<reference evidence="2" key="1">
    <citation type="submission" date="2022-04" db="EMBL/GenBank/DDBJ databases">
        <title>Roseibium sp. CAU 1639 isolated from mud.</title>
        <authorList>
            <person name="Kim W."/>
        </authorList>
    </citation>
    <scope>NUCLEOTIDE SEQUENCE</scope>
    <source>
        <strain evidence="2">CAU 1639</strain>
    </source>
</reference>
<evidence type="ECO:0000313" key="2">
    <source>
        <dbReference type="EMBL" id="MCK7614244.1"/>
    </source>
</evidence>
<name>A0ABT0GXS1_9HYPH</name>
<accession>A0ABT0GXS1</accession>
<evidence type="ECO:0000313" key="3">
    <source>
        <dbReference type="Proteomes" id="UP001431221"/>
    </source>
</evidence>
<sequence length="63" mass="6994">MLHTHDKYEQRARALRHQELRALARALSGLVQSPFKGRGPAGKDPFAGLAPVNDRDEAHHRAA</sequence>
<organism evidence="2 3">
    <name type="scientific">Roseibium sediminicola</name>
    <dbReference type="NCBI Taxonomy" id="2933272"/>
    <lineage>
        <taxon>Bacteria</taxon>
        <taxon>Pseudomonadati</taxon>
        <taxon>Pseudomonadota</taxon>
        <taxon>Alphaproteobacteria</taxon>
        <taxon>Hyphomicrobiales</taxon>
        <taxon>Stappiaceae</taxon>
        <taxon>Roseibium</taxon>
    </lineage>
</organism>
<comment type="caution">
    <text evidence="2">The sequence shown here is derived from an EMBL/GenBank/DDBJ whole genome shotgun (WGS) entry which is preliminary data.</text>
</comment>
<dbReference type="EMBL" id="JALNMJ010000014">
    <property type="protein sequence ID" value="MCK7614244.1"/>
    <property type="molecule type" value="Genomic_DNA"/>
</dbReference>
<feature type="compositionally biased region" description="Basic and acidic residues" evidence="1">
    <location>
        <begin position="53"/>
        <end position="63"/>
    </location>
</feature>
<evidence type="ECO:0000256" key="1">
    <source>
        <dbReference type="SAM" id="MobiDB-lite"/>
    </source>
</evidence>